<dbReference type="Pfam" id="PF03734">
    <property type="entry name" value="YkuD"/>
    <property type="match status" value="1"/>
</dbReference>
<dbReference type="GO" id="GO:0008360">
    <property type="term" value="P:regulation of cell shape"/>
    <property type="evidence" value="ECO:0007669"/>
    <property type="project" value="UniProtKB-UniRule"/>
</dbReference>
<comment type="similarity">
    <text evidence="2">Belongs to the YkuD family.</text>
</comment>
<sequence>MTRRHSANLLLPAVLALLLANTAALPTAYALEQAQTASATAAESVQQNTQQATAPTEVPSAMPLSGSALKLSQLLEPISLGESDTLGAAVLGSPELLVRFYQNRQFTPLWTDPDYSREAIGILDGAADDGLLPADYHAELLKALQNDDSKALEYELLLTDGIITLGTHLMNGKVNPQDLGRTWNYEELTVNFGYLAKELDRHVREKSLAQALDSLRPQFQPYRDLKAHLKRMQTLAANQPFAVIPLDATIRPGKPSPSLAAIAERLTLLGYLTKDTDAQTDTAANSTTASTSSALTLSGELLQAVKEFQASHSLKPDGVIGKGTMAALNVPFAERAKQIQVNLERARWLSADLSSDFLIVNLAGYQLKLFRENRLDWETDIIIGKVSSKTPLFKSRLKYMVVNPTWTVPRSISREIIWHLKKDPEYLQKKNFVLRTASGAPADSSGIDWQTVNPRSFPYWFVQQPSENNALGQIKFIFPNAHSIYLHDTPAKSLFSQEDRAFSHGCIRVKDPLVLAERLMSPAPNWSPDSLNQSLASGETKQIFLAEPLDILIMYWTAEPRDGKLQFYKDIYKRDQAVADALLGQRHSRIAAAGDPNLL</sequence>
<dbReference type="Pfam" id="PF20142">
    <property type="entry name" value="Scaffold"/>
    <property type="match status" value="1"/>
</dbReference>
<comment type="pathway">
    <text evidence="1 7">Cell wall biogenesis; peptidoglycan biosynthesis.</text>
</comment>
<dbReference type="InterPro" id="IPR045380">
    <property type="entry name" value="LD_TPept_scaffold_dom"/>
</dbReference>
<evidence type="ECO:0000256" key="5">
    <source>
        <dbReference type="ARBA" id="ARBA00022984"/>
    </source>
</evidence>
<dbReference type="InterPro" id="IPR036365">
    <property type="entry name" value="PGBD-like_sf"/>
</dbReference>
<dbReference type="Gene3D" id="2.40.440.10">
    <property type="entry name" value="L,D-transpeptidase catalytic domain-like"/>
    <property type="match status" value="1"/>
</dbReference>
<feature type="active site" description="Nucleophile" evidence="7">
    <location>
        <position position="506"/>
    </location>
</feature>
<evidence type="ECO:0000313" key="10">
    <source>
        <dbReference type="EMBL" id="MCH4296594.1"/>
    </source>
</evidence>
<dbReference type="Pfam" id="PF01471">
    <property type="entry name" value="PG_binding_1"/>
    <property type="match status" value="1"/>
</dbReference>
<evidence type="ECO:0000256" key="6">
    <source>
        <dbReference type="ARBA" id="ARBA00023316"/>
    </source>
</evidence>
<feature type="signal peptide" evidence="8">
    <location>
        <begin position="1"/>
        <end position="30"/>
    </location>
</feature>
<evidence type="ECO:0000256" key="1">
    <source>
        <dbReference type="ARBA" id="ARBA00004752"/>
    </source>
</evidence>
<evidence type="ECO:0000256" key="4">
    <source>
        <dbReference type="ARBA" id="ARBA00022960"/>
    </source>
</evidence>
<dbReference type="InterPro" id="IPR036366">
    <property type="entry name" value="PGBDSf"/>
</dbReference>
<protein>
    <submittedName>
        <fullName evidence="10">L,D-transpeptidase family protein</fullName>
    </submittedName>
</protein>
<proteinExistence type="inferred from homology"/>
<dbReference type="GO" id="GO:0071555">
    <property type="term" value="P:cell wall organization"/>
    <property type="evidence" value="ECO:0007669"/>
    <property type="project" value="UniProtKB-UniRule"/>
</dbReference>
<dbReference type="RefSeq" id="WP_240592598.1">
    <property type="nucleotide sequence ID" value="NZ_JAKUDL010000012.1"/>
</dbReference>
<keyword evidence="4 7" id="KW-0133">Cell shape</keyword>
<evidence type="ECO:0000313" key="11">
    <source>
        <dbReference type="Proteomes" id="UP001297581"/>
    </source>
</evidence>
<keyword evidence="5 7" id="KW-0573">Peptidoglycan synthesis</keyword>
<dbReference type="PROSITE" id="PS52029">
    <property type="entry name" value="LD_TPASE"/>
    <property type="match status" value="1"/>
</dbReference>
<dbReference type="Gene3D" id="1.10.101.10">
    <property type="entry name" value="PGBD-like superfamily/PGBD"/>
    <property type="match status" value="1"/>
</dbReference>
<dbReference type="EMBL" id="JAKUDL010000012">
    <property type="protein sequence ID" value="MCH4296594.1"/>
    <property type="molecule type" value="Genomic_DNA"/>
</dbReference>
<evidence type="ECO:0000256" key="8">
    <source>
        <dbReference type="SAM" id="SignalP"/>
    </source>
</evidence>
<evidence type="ECO:0000256" key="7">
    <source>
        <dbReference type="PROSITE-ProRule" id="PRU01373"/>
    </source>
</evidence>
<accession>A0AAJ1BMF7</accession>
<feature type="active site" description="Proton donor/acceptor" evidence="7">
    <location>
        <position position="487"/>
    </location>
</feature>
<feature type="domain" description="L,D-TPase catalytic" evidence="9">
    <location>
        <begin position="356"/>
        <end position="544"/>
    </location>
</feature>
<keyword evidence="6 7" id="KW-0961">Cell wall biogenesis/degradation</keyword>
<evidence type="ECO:0000256" key="2">
    <source>
        <dbReference type="ARBA" id="ARBA00005992"/>
    </source>
</evidence>
<gene>
    <name evidence="10" type="ORF">MJ923_20000</name>
</gene>
<dbReference type="CDD" id="cd16913">
    <property type="entry name" value="YkuD_like"/>
    <property type="match status" value="1"/>
</dbReference>
<organism evidence="10 11">
    <name type="scientific">Shewanella zhuhaiensis</name>
    <dbReference type="NCBI Taxonomy" id="2919576"/>
    <lineage>
        <taxon>Bacteria</taxon>
        <taxon>Pseudomonadati</taxon>
        <taxon>Pseudomonadota</taxon>
        <taxon>Gammaproteobacteria</taxon>
        <taxon>Alteromonadales</taxon>
        <taxon>Shewanellaceae</taxon>
        <taxon>Shewanella</taxon>
    </lineage>
</organism>
<evidence type="ECO:0000256" key="3">
    <source>
        <dbReference type="ARBA" id="ARBA00022679"/>
    </source>
</evidence>
<dbReference type="InterPro" id="IPR052905">
    <property type="entry name" value="LD-transpeptidase_YkuD-like"/>
</dbReference>
<reference evidence="10 11" key="1">
    <citation type="submission" date="2022-02" db="EMBL/GenBank/DDBJ databases">
        <title>The genome sequence of Shewanella sp. 3B26.</title>
        <authorList>
            <person name="Du J."/>
        </authorList>
    </citation>
    <scope>NUCLEOTIDE SEQUENCE [LARGE SCALE GENOMIC DNA]</scope>
    <source>
        <strain evidence="10 11">3B26</strain>
    </source>
</reference>
<feature type="chain" id="PRO_5042559051" evidence="8">
    <location>
        <begin position="31"/>
        <end position="599"/>
    </location>
</feature>
<keyword evidence="11" id="KW-1185">Reference proteome</keyword>
<keyword evidence="3" id="KW-0808">Transferase</keyword>
<dbReference type="InterPro" id="IPR038063">
    <property type="entry name" value="Transpep_catalytic_dom"/>
</dbReference>
<dbReference type="GO" id="GO:0009252">
    <property type="term" value="P:peptidoglycan biosynthetic process"/>
    <property type="evidence" value="ECO:0007669"/>
    <property type="project" value="UniProtKB-KW"/>
</dbReference>
<dbReference type="SUPFAM" id="SSF47090">
    <property type="entry name" value="PGBD-like"/>
    <property type="match status" value="1"/>
</dbReference>
<dbReference type="SUPFAM" id="SSF141523">
    <property type="entry name" value="L,D-transpeptidase catalytic domain-like"/>
    <property type="match status" value="1"/>
</dbReference>
<dbReference type="Proteomes" id="UP001297581">
    <property type="component" value="Unassembled WGS sequence"/>
</dbReference>
<dbReference type="PANTHER" id="PTHR41533">
    <property type="entry name" value="L,D-TRANSPEPTIDASE HI_1667-RELATED"/>
    <property type="match status" value="1"/>
</dbReference>
<dbReference type="GO" id="GO:0004180">
    <property type="term" value="F:carboxypeptidase activity"/>
    <property type="evidence" value="ECO:0007669"/>
    <property type="project" value="UniProtKB-ARBA"/>
</dbReference>
<dbReference type="PANTHER" id="PTHR41533:SF2">
    <property type="entry name" value="BLR7131 PROTEIN"/>
    <property type="match status" value="1"/>
</dbReference>
<dbReference type="InterPro" id="IPR002477">
    <property type="entry name" value="Peptidoglycan-bd-like"/>
</dbReference>
<dbReference type="InterPro" id="IPR005490">
    <property type="entry name" value="LD_TPept_cat_dom"/>
</dbReference>
<name>A0AAJ1BMF7_9GAMM</name>
<comment type="caution">
    <text evidence="10">The sequence shown here is derived from an EMBL/GenBank/DDBJ whole genome shotgun (WGS) entry which is preliminary data.</text>
</comment>
<evidence type="ECO:0000259" key="9">
    <source>
        <dbReference type="PROSITE" id="PS52029"/>
    </source>
</evidence>
<dbReference type="GO" id="GO:0016740">
    <property type="term" value="F:transferase activity"/>
    <property type="evidence" value="ECO:0007669"/>
    <property type="project" value="UniProtKB-KW"/>
</dbReference>
<dbReference type="AlphaFoldDB" id="A0AAJ1BMF7"/>
<keyword evidence="8" id="KW-0732">Signal</keyword>